<feature type="compositionally biased region" description="Acidic residues" evidence="1">
    <location>
        <begin position="66"/>
        <end position="93"/>
    </location>
</feature>
<evidence type="ECO:0000313" key="4">
    <source>
        <dbReference type="Proteomes" id="UP000747542"/>
    </source>
</evidence>
<dbReference type="Proteomes" id="UP000747542">
    <property type="component" value="Unassembled WGS sequence"/>
</dbReference>
<comment type="caution">
    <text evidence="3">The sequence shown here is derived from an EMBL/GenBank/DDBJ whole genome shotgun (WGS) entry which is preliminary data.</text>
</comment>
<feature type="signal peptide" evidence="2">
    <location>
        <begin position="1"/>
        <end position="21"/>
    </location>
</feature>
<gene>
    <name evidence="3" type="ORF">Hamer_G021691</name>
</gene>
<dbReference type="AlphaFoldDB" id="A0A8J5MVH5"/>
<dbReference type="EMBL" id="JAHLQT010024786">
    <property type="protein sequence ID" value="KAG7165171.1"/>
    <property type="molecule type" value="Genomic_DNA"/>
</dbReference>
<organism evidence="3 4">
    <name type="scientific">Homarus americanus</name>
    <name type="common">American lobster</name>
    <dbReference type="NCBI Taxonomy" id="6706"/>
    <lineage>
        <taxon>Eukaryota</taxon>
        <taxon>Metazoa</taxon>
        <taxon>Ecdysozoa</taxon>
        <taxon>Arthropoda</taxon>
        <taxon>Crustacea</taxon>
        <taxon>Multicrustacea</taxon>
        <taxon>Malacostraca</taxon>
        <taxon>Eumalacostraca</taxon>
        <taxon>Eucarida</taxon>
        <taxon>Decapoda</taxon>
        <taxon>Pleocyemata</taxon>
        <taxon>Astacidea</taxon>
        <taxon>Nephropoidea</taxon>
        <taxon>Nephropidae</taxon>
        <taxon>Homarus</taxon>
    </lineage>
</organism>
<keyword evidence="4" id="KW-1185">Reference proteome</keyword>
<reference evidence="3" key="1">
    <citation type="journal article" date="2021" name="Sci. Adv.">
        <title>The American lobster genome reveals insights on longevity, neural, and immune adaptations.</title>
        <authorList>
            <person name="Polinski J.M."/>
            <person name="Zimin A.V."/>
            <person name="Clark K.F."/>
            <person name="Kohn A.B."/>
            <person name="Sadowski N."/>
            <person name="Timp W."/>
            <person name="Ptitsyn A."/>
            <person name="Khanna P."/>
            <person name="Romanova D.Y."/>
            <person name="Williams P."/>
            <person name="Greenwood S.J."/>
            <person name="Moroz L.L."/>
            <person name="Walt D.R."/>
            <person name="Bodnar A.G."/>
        </authorList>
    </citation>
    <scope>NUCLEOTIDE SEQUENCE</scope>
    <source>
        <strain evidence="3">GMGI-L3</strain>
    </source>
</reference>
<feature type="region of interest" description="Disordered" evidence="1">
    <location>
        <begin position="60"/>
        <end position="121"/>
    </location>
</feature>
<proteinExistence type="predicted"/>
<feature type="compositionally biased region" description="Acidic residues" evidence="1">
    <location>
        <begin position="101"/>
        <end position="115"/>
    </location>
</feature>
<name>A0A8J5MVH5_HOMAM</name>
<evidence type="ECO:0000256" key="1">
    <source>
        <dbReference type="SAM" id="MobiDB-lite"/>
    </source>
</evidence>
<feature type="chain" id="PRO_5035255469" evidence="2">
    <location>
        <begin position="22"/>
        <end position="121"/>
    </location>
</feature>
<evidence type="ECO:0000313" key="3">
    <source>
        <dbReference type="EMBL" id="KAG7165171.1"/>
    </source>
</evidence>
<protein>
    <submittedName>
        <fullName evidence="3">Uncharacterized protein</fullName>
    </submittedName>
</protein>
<sequence length="121" mass="13665">MSSCRTSLVLMAVSWWLCVSAANLSQVEDPLMDHDYLDDIMDYSQDNVDKISAKYSAQVNKRGLIDDDDEDEDEEYYDEEEDEDEDYDDDEEGGGCGGGGGDDDEEDDPVMDVIDEFFSRS</sequence>
<keyword evidence="2" id="KW-0732">Signal</keyword>
<evidence type="ECO:0000256" key="2">
    <source>
        <dbReference type="SAM" id="SignalP"/>
    </source>
</evidence>
<accession>A0A8J5MVH5</accession>